<evidence type="ECO:0000313" key="2">
    <source>
        <dbReference type="EMBL" id="KAJ9134856.1"/>
    </source>
</evidence>
<name>A0AA38R5B7_9PEZI</name>
<dbReference type="Proteomes" id="UP001174691">
    <property type="component" value="Unassembled WGS sequence"/>
</dbReference>
<keyword evidence="1" id="KW-0472">Membrane</keyword>
<feature type="transmembrane region" description="Helical" evidence="1">
    <location>
        <begin position="51"/>
        <end position="69"/>
    </location>
</feature>
<reference evidence="2" key="1">
    <citation type="submission" date="2022-07" db="EMBL/GenBank/DDBJ databases">
        <title>Fungi with potential for degradation of polypropylene.</title>
        <authorList>
            <person name="Gostincar C."/>
        </authorList>
    </citation>
    <scope>NUCLEOTIDE SEQUENCE</scope>
    <source>
        <strain evidence="2">EXF-13287</strain>
    </source>
</reference>
<keyword evidence="1" id="KW-1133">Transmembrane helix</keyword>
<feature type="transmembrane region" description="Helical" evidence="1">
    <location>
        <begin position="89"/>
        <end position="109"/>
    </location>
</feature>
<protein>
    <submittedName>
        <fullName evidence="2">Uncharacterized protein</fullName>
    </submittedName>
</protein>
<dbReference type="AlphaFoldDB" id="A0AA38R5B7"/>
<sequence>MFDRDLTLLQRLLIIWLFITCGLVLALQAAKQYVERPGRWKLTAETKPYWYTFYVFEAFLLVQITYRHAMDKWEGVLGGYEETLLNGVWMGLLGLECLMVVGVVVRGLASVARGREKVKEL</sequence>
<organism evidence="2 3">
    <name type="scientific">Coniochaeta hoffmannii</name>
    <dbReference type="NCBI Taxonomy" id="91930"/>
    <lineage>
        <taxon>Eukaryota</taxon>
        <taxon>Fungi</taxon>
        <taxon>Dikarya</taxon>
        <taxon>Ascomycota</taxon>
        <taxon>Pezizomycotina</taxon>
        <taxon>Sordariomycetes</taxon>
        <taxon>Sordariomycetidae</taxon>
        <taxon>Coniochaetales</taxon>
        <taxon>Coniochaetaceae</taxon>
        <taxon>Coniochaeta</taxon>
    </lineage>
</organism>
<evidence type="ECO:0000313" key="3">
    <source>
        <dbReference type="Proteomes" id="UP001174691"/>
    </source>
</evidence>
<feature type="transmembrane region" description="Helical" evidence="1">
    <location>
        <begin position="12"/>
        <end position="30"/>
    </location>
</feature>
<keyword evidence="1" id="KW-0812">Transmembrane</keyword>
<gene>
    <name evidence="2" type="ORF">NKR19_g8486</name>
</gene>
<keyword evidence="3" id="KW-1185">Reference proteome</keyword>
<proteinExistence type="predicted"/>
<comment type="caution">
    <text evidence="2">The sequence shown here is derived from an EMBL/GenBank/DDBJ whole genome shotgun (WGS) entry which is preliminary data.</text>
</comment>
<evidence type="ECO:0000256" key="1">
    <source>
        <dbReference type="SAM" id="Phobius"/>
    </source>
</evidence>
<dbReference type="EMBL" id="JANBVN010000173">
    <property type="protein sequence ID" value="KAJ9134856.1"/>
    <property type="molecule type" value="Genomic_DNA"/>
</dbReference>
<accession>A0AA38R5B7</accession>